<proteinExistence type="predicted"/>
<dbReference type="Proteomes" id="UP000002255">
    <property type="component" value="Chromosome"/>
</dbReference>
<dbReference type="Gene3D" id="3.60.15.10">
    <property type="entry name" value="Ribonuclease Z/Hydroxyacylglutathione hydrolase-like"/>
    <property type="match status" value="1"/>
</dbReference>
<dbReference type="KEGG" id="xce:Xcel_1233"/>
<organism evidence="2 3">
    <name type="scientific">Xylanimonas cellulosilytica (strain DSM 15894 / JCM 12276 / CECT 5975 / KCTC 9989 / LMG 20990 / NBRC 107835 / XIL07)</name>
    <dbReference type="NCBI Taxonomy" id="446471"/>
    <lineage>
        <taxon>Bacteria</taxon>
        <taxon>Bacillati</taxon>
        <taxon>Actinomycetota</taxon>
        <taxon>Actinomycetes</taxon>
        <taxon>Micrococcales</taxon>
        <taxon>Promicromonosporaceae</taxon>
        <taxon>Xylanimonas</taxon>
    </lineage>
</organism>
<dbReference type="RefSeq" id="WP_012878006.1">
    <property type="nucleotide sequence ID" value="NC_013530.1"/>
</dbReference>
<reference evidence="2 3" key="2">
    <citation type="journal article" date="2010" name="Stand. Genomic Sci.">
        <title>Complete genome sequence of Xylanimonas cellulosilytica type strain (XIL07).</title>
        <authorList>
            <person name="Foster B."/>
            <person name="Pukall R."/>
            <person name="Abt B."/>
            <person name="Nolan M."/>
            <person name="Glavina Del Rio T."/>
            <person name="Chen F."/>
            <person name="Lucas S."/>
            <person name="Tice H."/>
            <person name="Pitluck S."/>
            <person name="Cheng J.-F."/>
            <person name="Chertkov O."/>
            <person name="Brettin T."/>
            <person name="Han C."/>
            <person name="Detter J.C."/>
            <person name="Bruce D."/>
            <person name="Goodwin L."/>
            <person name="Ivanova N."/>
            <person name="Mavromatis K."/>
            <person name="Pati A."/>
            <person name="Mikhailova N."/>
            <person name="Chen A."/>
            <person name="Palaniappan K."/>
            <person name="Land M."/>
            <person name="Hauser L."/>
            <person name="Chang Y.-J."/>
            <person name="Jeffries C.D."/>
            <person name="Chain P."/>
            <person name="Rohde M."/>
            <person name="Goeker M."/>
            <person name="Bristow J."/>
            <person name="Eisen J.A."/>
            <person name="Markowitz V."/>
            <person name="Hugenholtz P."/>
            <person name="Kyrpides N.C."/>
            <person name="Klenk H.-P."/>
            <person name="Lapidus A."/>
        </authorList>
    </citation>
    <scope>NUCLEOTIDE SEQUENCE [LARGE SCALE GENOMIC DNA]</scope>
    <source>
        <strain evidence="3">DSM 15894 / CECT 5975 / LMG 20990 / XIL07</strain>
    </source>
</reference>
<dbReference type="SUPFAM" id="SSF56281">
    <property type="entry name" value="Metallo-hydrolase/oxidoreductase"/>
    <property type="match status" value="1"/>
</dbReference>
<dbReference type="InterPro" id="IPR001279">
    <property type="entry name" value="Metallo-B-lactamas"/>
</dbReference>
<dbReference type="SMART" id="SM00849">
    <property type="entry name" value="Lactamase_B"/>
    <property type="match status" value="1"/>
</dbReference>
<evidence type="ECO:0000313" key="3">
    <source>
        <dbReference type="Proteomes" id="UP000002255"/>
    </source>
</evidence>
<dbReference type="AlphaFoldDB" id="D1C075"/>
<sequence>MRELRRVATGVWVATARIWSSSTVVVVDDDGAALVVDPGITPAELDGLAAAVAARGWHVVAGLSTHPHWDHVLWSRGLGDVPRLASPAAVAALADDVERGWAEASSAAPGHDRTLFAALTPLGRASRPGADVPLPPPAPGGCRVVVHRAHAPGHLALITRGVLVAGDMLSDQEVPLLDVGPGGDPARAPLDPLGDYRDGLDVLEQAVARYDVDVLVPGHGTVAVGTDMIAERFAADRAYLRALDDAVGTASHTVTDARLADPWVAGEHATQLGLLRARPPTPGG</sequence>
<protein>
    <submittedName>
        <fullName evidence="2">Beta-lactamase domain protein</fullName>
    </submittedName>
</protein>
<dbReference type="STRING" id="446471.Xcel_1233"/>
<dbReference type="PANTHER" id="PTHR42951:SF22">
    <property type="entry name" value="METALLO BETA-LACTAMASE SUPERFAMILY LIPOPROTEIN"/>
    <property type="match status" value="1"/>
</dbReference>
<feature type="domain" description="Metallo-beta-lactamase" evidence="1">
    <location>
        <begin position="21"/>
        <end position="219"/>
    </location>
</feature>
<dbReference type="InterPro" id="IPR036866">
    <property type="entry name" value="RibonucZ/Hydroxyglut_hydro"/>
</dbReference>
<gene>
    <name evidence="2" type="ordered locus">Xcel_1233</name>
</gene>
<dbReference type="InterPro" id="IPR050855">
    <property type="entry name" value="NDM-1-like"/>
</dbReference>
<evidence type="ECO:0000259" key="1">
    <source>
        <dbReference type="SMART" id="SM00849"/>
    </source>
</evidence>
<reference evidence="3" key="1">
    <citation type="submission" date="2009-11" db="EMBL/GenBank/DDBJ databases">
        <title>The complete chromosome of Xylanimonas cellulosilytica DSM 15894.</title>
        <authorList>
            <consortium name="US DOE Joint Genome Institute (JGI-PGF)"/>
            <person name="Lucas S."/>
            <person name="Copeland A."/>
            <person name="Lapidus A."/>
            <person name="Glavina del Rio T."/>
            <person name="Dalin E."/>
            <person name="Tice H."/>
            <person name="Bruce D."/>
            <person name="Goodwin L."/>
            <person name="Pitluck S."/>
            <person name="Kyrpides N."/>
            <person name="Mavromatis K."/>
            <person name="Ivanova N."/>
            <person name="Mikhailova N."/>
            <person name="Foster B."/>
            <person name="Clum A."/>
            <person name="Brettin T."/>
            <person name="Detter J.C."/>
            <person name="Han C."/>
            <person name="Larimer F."/>
            <person name="Land M."/>
            <person name="Hauser L."/>
            <person name="Markowitz V."/>
            <person name="Cheng J.F."/>
            <person name="Hugenholtz P."/>
            <person name="Woyke T."/>
            <person name="Wu D."/>
            <person name="Gehrich-Schroeter G."/>
            <person name="Schneider S."/>
            <person name="Pukall S.R."/>
            <person name="Klenk H.P."/>
            <person name="Eisen J.A."/>
        </authorList>
    </citation>
    <scope>NUCLEOTIDE SEQUENCE [LARGE SCALE GENOMIC DNA]</scope>
    <source>
        <strain evidence="3">DSM 15894 / CECT 5975 / LMG 20990 / XIL07</strain>
    </source>
</reference>
<dbReference type="OrthoDB" id="3813329at2"/>
<evidence type="ECO:0000313" key="2">
    <source>
        <dbReference type="EMBL" id="ACZ30264.1"/>
    </source>
</evidence>
<name>D1C075_XYLCX</name>
<keyword evidence="3" id="KW-1185">Reference proteome</keyword>
<dbReference type="CDD" id="cd06262">
    <property type="entry name" value="metallo-hydrolase-like_MBL-fold"/>
    <property type="match status" value="1"/>
</dbReference>
<dbReference type="eggNOG" id="COG0491">
    <property type="taxonomic scope" value="Bacteria"/>
</dbReference>
<dbReference type="HOGENOM" id="CLU_1137029_0_0_11"/>
<dbReference type="EMBL" id="CP001821">
    <property type="protein sequence ID" value="ACZ30264.1"/>
    <property type="molecule type" value="Genomic_DNA"/>
</dbReference>
<dbReference type="PANTHER" id="PTHR42951">
    <property type="entry name" value="METALLO-BETA-LACTAMASE DOMAIN-CONTAINING"/>
    <property type="match status" value="1"/>
</dbReference>
<accession>D1C075</accession>
<dbReference type="Pfam" id="PF00753">
    <property type="entry name" value="Lactamase_B"/>
    <property type="match status" value="1"/>
</dbReference>